<comment type="similarity">
    <text evidence="2">Belongs to the methyl-accepting chemotaxis (MCP) protein family.</text>
</comment>
<feature type="compositionally biased region" description="Polar residues" evidence="4">
    <location>
        <begin position="21"/>
        <end position="32"/>
    </location>
</feature>
<feature type="region of interest" description="Disordered" evidence="4">
    <location>
        <begin position="1"/>
        <end position="32"/>
    </location>
</feature>
<dbReference type="OrthoDB" id="8781344at2"/>
<keyword evidence="7" id="KW-1185">Reference proteome</keyword>
<dbReference type="GO" id="GO:0007165">
    <property type="term" value="P:signal transduction"/>
    <property type="evidence" value="ECO:0007669"/>
    <property type="project" value="UniProtKB-KW"/>
</dbReference>
<dbReference type="GO" id="GO:0016020">
    <property type="term" value="C:membrane"/>
    <property type="evidence" value="ECO:0007669"/>
    <property type="project" value="InterPro"/>
</dbReference>
<evidence type="ECO:0000256" key="4">
    <source>
        <dbReference type="SAM" id="MobiDB-lite"/>
    </source>
</evidence>
<evidence type="ECO:0000313" key="6">
    <source>
        <dbReference type="EMBL" id="TDP81277.1"/>
    </source>
</evidence>
<dbReference type="Gene3D" id="1.10.287.950">
    <property type="entry name" value="Methyl-accepting chemotaxis protein"/>
    <property type="match status" value="1"/>
</dbReference>
<sequence length="377" mass="40662">MASHTPSLATPSGEAWPGSARPSTRPSASTASGWLSRLQAAWRGTFRPSRAETDRAVLDQLKVMQQCFQILNAQVQTADRASQDAVMSMVERLQRIHDRCNTLQHELGSAATQSRHLSDDTVRQAEAQSHALACLSQQETKFLAAQQGHADMVNQLLSQVQALTPAAALIAEVARQTNLLAINAAIEAARAGQEGAGFKVVADEVRRLSHQTADAAQNIAKGIGAIADTHRLALQSSDPAHMDMSTLAEIGAEIREMGTRPGVVAVQLKALSSEMEDSMVAVRADLVDVLGHMQFQDVSRQLLERVNHALDDLARHCESVQQQSPRGRLNPAGLGALDGLLRQWQAAYVMADQRQAHEAVVGDAAQSDDSAPRIEMF</sequence>
<evidence type="ECO:0000313" key="7">
    <source>
        <dbReference type="Proteomes" id="UP000294593"/>
    </source>
</evidence>
<comment type="caution">
    <text evidence="6">The sequence shown here is derived from an EMBL/GenBank/DDBJ whole genome shotgun (WGS) entry which is preliminary data.</text>
</comment>
<dbReference type="PRINTS" id="PR00260">
    <property type="entry name" value="CHEMTRNSDUCR"/>
</dbReference>
<feature type="domain" description="Methyl-accepting transducer" evidence="5">
    <location>
        <begin position="106"/>
        <end position="228"/>
    </location>
</feature>
<organism evidence="6 7">
    <name type="scientific">Aquabacterium commune</name>
    <dbReference type="NCBI Taxonomy" id="70586"/>
    <lineage>
        <taxon>Bacteria</taxon>
        <taxon>Pseudomonadati</taxon>
        <taxon>Pseudomonadota</taxon>
        <taxon>Betaproteobacteria</taxon>
        <taxon>Burkholderiales</taxon>
        <taxon>Aquabacterium</taxon>
    </lineage>
</organism>
<dbReference type="AlphaFoldDB" id="A0A4R6R6V4"/>
<gene>
    <name evidence="6" type="ORF">EV672_10862</name>
</gene>
<dbReference type="GO" id="GO:0006935">
    <property type="term" value="P:chemotaxis"/>
    <property type="evidence" value="ECO:0007669"/>
    <property type="project" value="InterPro"/>
</dbReference>
<keyword evidence="1 3" id="KW-0807">Transducer</keyword>
<evidence type="ECO:0000259" key="5">
    <source>
        <dbReference type="PROSITE" id="PS50111"/>
    </source>
</evidence>
<dbReference type="SUPFAM" id="SSF58104">
    <property type="entry name" value="Methyl-accepting chemotaxis protein (MCP) signaling domain"/>
    <property type="match status" value="1"/>
</dbReference>
<name>A0A4R6R6V4_9BURK</name>
<protein>
    <submittedName>
        <fullName evidence="6">Methyl-accepting chemotaxis protein</fullName>
    </submittedName>
</protein>
<dbReference type="Pfam" id="PF00015">
    <property type="entry name" value="MCPsignal"/>
    <property type="match status" value="1"/>
</dbReference>
<reference evidence="6 7" key="1">
    <citation type="submission" date="2019-03" db="EMBL/GenBank/DDBJ databases">
        <title>Genomic Encyclopedia of Type Strains, Phase IV (KMG-IV): sequencing the most valuable type-strain genomes for metagenomic binning, comparative biology and taxonomic classification.</title>
        <authorList>
            <person name="Goeker M."/>
        </authorList>
    </citation>
    <scope>NUCLEOTIDE SEQUENCE [LARGE SCALE GENOMIC DNA]</scope>
    <source>
        <strain evidence="6 7">DSM 11901</strain>
    </source>
</reference>
<dbReference type="SMART" id="SM00283">
    <property type="entry name" value="MA"/>
    <property type="match status" value="1"/>
</dbReference>
<evidence type="ECO:0000256" key="2">
    <source>
        <dbReference type="ARBA" id="ARBA00029447"/>
    </source>
</evidence>
<evidence type="ECO:0000256" key="1">
    <source>
        <dbReference type="ARBA" id="ARBA00023224"/>
    </source>
</evidence>
<feature type="compositionally biased region" description="Polar residues" evidence="4">
    <location>
        <begin position="1"/>
        <end position="10"/>
    </location>
</feature>
<dbReference type="GO" id="GO:0004888">
    <property type="term" value="F:transmembrane signaling receptor activity"/>
    <property type="evidence" value="ECO:0007669"/>
    <property type="project" value="InterPro"/>
</dbReference>
<evidence type="ECO:0000256" key="3">
    <source>
        <dbReference type="PROSITE-ProRule" id="PRU00284"/>
    </source>
</evidence>
<dbReference type="RefSeq" id="WP_133610193.1">
    <property type="nucleotide sequence ID" value="NZ_SNXW01000008.1"/>
</dbReference>
<dbReference type="Proteomes" id="UP000294593">
    <property type="component" value="Unassembled WGS sequence"/>
</dbReference>
<dbReference type="PROSITE" id="PS50111">
    <property type="entry name" value="CHEMOTAXIS_TRANSDUC_2"/>
    <property type="match status" value="1"/>
</dbReference>
<proteinExistence type="inferred from homology"/>
<dbReference type="EMBL" id="SNXW01000008">
    <property type="protein sequence ID" value="TDP81277.1"/>
    <property type="molecule type" value="Genomic_DNA"/>
</dbReference>
<accession>A0A4R6R6V4</accession>
<dbReference type="InterPro" id="IPR004089">
    <property type="entry name" value="MCPsignal_dom"/>
</dbReference>
<dbReference type="PANTHER" id="PTHR32089:SF112">
    <property type="entry name" value="LYSOZYME-LIKE PROTEIN-RELATED"/>
    <property type="match status" value="1"/>
</dbReference>
<dbReference type="InterPro" id="IPR004090">
    <property type="entry name" value="Chemotax_Me-accpt_rcpt"/>
</dbReference>
<dbReference type="PANTHER" id="PTHR32089">
    <property type="entry name" value="METHYL-ACCEPTING CHEMOTAXIS PROTEIN MCPB"/>
    <property type="match status" value="1"/>
</dbReference>